<keyword evidence="3" id="KW-1185">Reference proteome</keyword>
<feature type="transmembrane region" description="Helical" evidence="1">
    <location>
        <begin position="6"/>
        <end position="28"/>
    </location>
</feature>
<keyword evidence="1" id="KW-1133">Transmembrane helix</keyword>
<feature type="transmembrane region" description="Helical" evidence="1">
    <location>
        <begin position="55"/>
        <end position="76"/>
    </location>
</feature>
<dbReference type="InterPro" id="IPR025058">
    <property type="entry name" value="DUF3995"/>
</dbReference>
<keyword evidence="1" id="KW-0472">Membrane</keyword>
<protein>
    <recommendedName>
        <fullName evidence="4">DUF3995 domain-containing protein</fullName>
    </recommendedName>
</protein>
<dbReference type="RefSeq" id="WP_093093806.1">
    <property type="nucleotide sequence ID" value="NZ_FOTQ01000003.1"/>
</dbReference>
<dbReference type="STRING" id="254406.SAMN04488042_103253"/>
<gene>
    <name evidence="2" type="ORF">SAMN04488042_103253</name>
</gene>
<dbReference type="AlphaFoldDB" id="A0A1I4MUE3"/>
<name>A0A1I4MUE3_9RHOB</name>
<dbReference type="Proteomes" id="UP000199144">
    <property type="component" value="Unassembled WGS sequence"/>
</dbReference>
<dbReference type="EMBL" id="FOTQ01000003">
    <property type="protein sequence ID" value="SFM06914.1"/>
    <property type="molecule type" value="Genomic_DNA"/>
</dbReference>
<evidence type="ECO:0000313" key="2">
    <source>
        <dbReference type="EMBL" id="SFM06914.1"/>
    </source>
</evidence>
<proteinExistence type="predicted"/>
<evidence type="ECO:0000313" key="3">
    <source>
        <dbReference type="Proteomes" id="UP000199144"/>
    </source>
</evidence>
<keyword evidence="1" id="KW-0812">Transmembrane</keyword>
<organism evidence="2 3">
    <name type="scientific">Shimia aestuarii</name>
    <dbReference type="NCBI Taxonomy" id="254406"/>
    <lineage>
        <taxon>Bacteria</taxon>
        <taxon>Pseudomonadati</taxon>
        <taxon>Pseudomonadota</taxon>
        <taxon>Alphaproteobacteria</taxon>
        <taxon>Rhodobacterales</taxon>
        <taxon>Roseobacteraceae</taxon>
    </lineage>
</organism>
<evidence type="ECO:0000256" key="1">
    <source>
        <dbReference type="SAM" id="Phobius"/>
    </source>
</evidence>
<dbReference type="Pfam" id="PF13160">
    <property type="entry name" value="DUF3995"/>
    <property type="match status" value="1"/>
</dbReference>
<reference evidence="2 3" key="1">
    <citation type="submission" date="2016-10" db="EMBL/GenBank/DDBJ databases">
        <authorList>
            <person name="de Groot N.N."/>
        </authorList>
    </citation>
    <scope>NUCLEOTIDE SEQUENCE [LARGE SCALE GENOMIC DNA]</scope>
    <source>
        <strain evidence="2 3">DSM 15283</strain>
    </source>
</reference>
<sequence>MVVVILAVGVLGGIAGLHGLWAMGIWFPGGDEARLARRVAGFEGMRRMPPKPASLFVALVLAGVAHVLLVRAGLAAALLPGWIYGLAIWGAAAVFLGRGVAAYLPGWRRLTPEEPFATLDRRVYGPLCLALGAVCLGQAV</sequence>
<feature type="transmembrane region" description="Helical" evidence="1">
    <location>
        <begin position="82"/>
        <end position="104"/>
    </location>
</feature>
<dbReference type="OrthoDB" id="344976at2"/>
<accession>A0A1I4MUE3</accession>
<evidence type="ECO:0008006" key="4">
    <source>
        <dbReference type="Google" id="ProtNLM"/>
    </source>
</evidence>